<dbReference type="SUPFAM" id="SSF47072">
    <property type="entry name" value="Cysteine alpha-hairpin motif"/>
    <property type="match status" value="1"/>
</dbReference>
<dbReference type="Proteomes" id="UP001138500">
    <property type="component" value="Unassembled WGS sequence"/>
</dbReference>
<keyword evidence="3 8" id="KW-0479">Metal-binding</keyword>
<evidence type="ECO:0000256" key="8">
    <source>
        <dbReference type="PIRSR" id="PIRSR607745-1"/>
    </source>
</evidence>
<dbReference type="PROSITE" id="PS51808">
    <property type="entry name" value="CHCH"/>
    <property type="match status" value="1"/>
</dbReference>
<dbReference type="InterPro" id="IPR007745">
    <property type="entry name" value="Cyt_c_oxidase_Cu-chaperone"/>
</dbReference>
<sequence>SQTCRLQQRKACYHSEFSSESAVHVLTKRPASSMQPNNLAADLKPPGQDATPKVKPCCVCKDEKSARDECMLFSSASDPQEACRDLVGKYRSCMKSYGFDLAGN</sequence>
<evidence type="ECO:0000313" key="11">
    <source>
        <dbReference type="Proteomes" id="UP001138500"/>
    </source>
</evidence>
<evidence type="ECO:0000256" key="4">
    <source>
        <dbReference type="ARBA" id="ARBA00023008"/>
    </source>
</evidence>
<dbReference type="GO" id="GO:0005507">
    <property type="term" value="F:copper ion binding"/>
    <property type="evidence" value="ECO:0007669"/>
    <property type="project" value="InterPro"/>
</dbReference>
<comment type="caution">
    <text evidence="10">The sequence shown here is derived from an EMBL/GenBank/DDBJ whole genome shotgun (WGS) entry which is preliminary data.</text>
</comment>
<reference evidence="10 11" key="2">
    <citation type="journal article" date="2021" name="Curr. Genet.">
        <title>Genetic response to nitrogen starvation in the aggressive Eucalyptus foliar pathogen Teratosphaeria destructans.</title>
        <authorList>
            <person name="Havenga M."/>
            <person name="Wingfield B.D."/>
            <person name="Wingfield M.J."/>
            <person name="Dreyer L.L."/>
            <person name="Roets F."/>
            <person name="Aylward J."/>
        </authorList>
    </citation>
    <scope>NUCLEOTIDE SEQUENCE [LARGE SCALE GENOMIC DNA]</scope>
    <source>
        <strain evidence="10">CMW44962</strain>
    </source>
</reference>
<dbReference type="EMBL" id="RIBY02000002">
    <property type="protein sequence ID" value="KAH9845716.1"/>
    <property type="molecule type" value="Genomic_DNA"/>
</dbReference>
<feature type="region of interest" description="Disordered" evidence="9">
    <location>
        <begin position="28"/>
        <end position="53"/>
    </location>
</feature>
<organism evidence="10 11">
    <name type="scientific">Teratosphaeria destructans</name>
    <dbReference type="NCBI Taxonomy" id="418781"/>
    <lineage>
        <taxon>Eukaryota</taxon>
        <taxon>Fungi</taxon>
        <taxon>Dikarya</taxon>
        <taxon>Ascomycota</taxon>
        <taxon>Pezizomycotina</taxon>
        <taxon>Dothideomycetes</taxon>
        <taxon>Dothideomycetidae</taxon>
        <taxon>Mycosphaerellales</taxon>
        <taxon>Teratosphaeriaceae</taxon>
        <taxon>Teratosphaeria</taxon>
    </lineage>
</organism>
<evidence type="ECO:0000256" key="1">
    <source>
        <dbReference type="ARBA" id="ARBA00004569"/>
    </source>
</evidence>
<name>A0A9W7T1S2_9PEZI</name>
<evidence type="ECO:0000256" key="6">
    <source>
        <dbReference type="ARBA" id="ARBA00023157"/>
    </source>
</evidence>
<proteinExistence type="inferred from homology"/>
<gene>
    <name evidence="10" type="ORF">Tdes44962_MAKER01147</name>
</gene>
<evidence type="ECO:0000256" key="9">
    <source>
        <dbReference type="SAM" id="MobiDB-lite"/>
    </source>
</evidence>
<dbReference type="Gene3D" id="1.10.287.1130">
    <property type="entry name" value="CytochromE C oxidase copper chaperone"/>
    <property type="match status" value="1"/>
</dbReference>
<evidence type="ECO:0000256" key="7">
    <source>
        <dbReference type="ARBA" id="ARBA00023186"/>
    </source>
</evidence>
<feature type="binding site" evidence="8">
    <location>
        <position position="58"/>
    </location>
    <ligand>
        <name>Cu cation</name>
        <dbReference type="ChEBI" id="CHEBI:23378"/>
    </ligand>
</feature>
<dbReference type="InterPro" id="IPR009069">
    <property type="entry name" value="Cys_alpha_HP_mot_SF"/>
</dbReference>
<reference evidence="10 11" key="1">
    <citation type="journal article" date="2018" name="IMA Fungus">
        <title>IMA Genome-F 10: Nine draft genome sequences of Claviceps purpurea s.lat., including C. arundinis, C. humidiphila, and C. cf. spartinae, pseudomolecules for the pitch canker pathogen Fusarium circinatum, draft genome of Davidsoniella eucalypti, Grosmannia galeiformis, Quambalaria eucalypti, and Teratosphaeria destructans.</title>
        <authorList>
            <person name="Wingfield B.D."/>
            <person name="Liu M."/>
            <person name="Nguyen H.D."/>
            <person name="Lane F.A."/>
            <person name="Morgan S.W."/>
            <person name="De Vos L."/>
            <person name="Wilken P.M."/>
            <person name="Duong T.A."/>
            <person name="Aylward J."/>
            <person name="Coetzee M.P."/>
            <person name="Dadej K."/>
            <person name="De Beer Z.W."/>
            <person name="Findlay W."/>
            <person name="Havenga M."/>
            <person name="Kolarik M."/>
            <person name="Menzies J.G."/>
            <person name="Naidoo K."/>
            <person name="Pochopski O."/>
            <person name="Shoukouhi P."/>
            <person name="Santana Q.C."/>
            <person name="Seifert K.A."/>
            <person name="Soal N."/>
            <person name="Steenkamp E.T."/>
            <person name="Tatham C.T."/>
            <person name="van der Nest M.A."/>
            <person name="Wingfield M.J."/>
        </authorList>
    </citation>
    <scope>NUCLEOTIDE SEQUENCE [LARGE SCALE GENOMIC DNA]</scope>
    <source>
        <strain evidence="10">CMW44962</strain>
    </source>
</reference>
<dbReference type="PANTHER" id="PTHR16719:SF0">
    <property type="entry name" value="CYTOCHROME C OXIDASE COPPER CHAPERONE"/>
    <property type="match status" value="1"/>
</dbReference>
<dbReference type="GO" id="GO:0005758">
    <property type="term" value="C:mitochondrial intermembrane space"/>
    <property type="evidence" value="ECO:0007669"/>
    <property type="project" value="UniProtKB-SubCell"/>
</dbReference>
<keyword evidence="5" id="KW-0496">Mitochondrion</keyword>
<accession>A0A9W7T1S2</accession>
<dbReference type="Pfam" id="PF05051">
    <property type="entry name" value="COX17"/>
    <property type="match status" value="1"/>
</dbReference>
<keyword evidence="6" id="KW-1015">Disulfide bond</keyword>
<dbReference type="PANTHER" id="PTHR16719">
    <property type="entry name" value="CYTOCHROME C OXIDASE COPPER CHAPERONE"/>
    <property type="match status" value="1"/>
</dbReference>
<evidence type="ECO:0000256" key="3">
    <source>
        <dbReference type="ARBA" id="ARBA00022723"/>
    </source>
</evidence>
<keyword evidence="11" id="KW-1185">Reference proteome</keyword>
<dbReference type="GO" id="GO:0033617">
    <property type="term" value="P:mitochondrial respiratory chain complex IV assembly"/>
    <property type="evidence" value="ECO:0007669"/>
    <property type="project" value="TreeGrafter"/>
</dbReference>
<keyword evidence="7" id="KW-0143">Chaperone</keyword>
<dbReference type="OrthoDB" id="1915887at2759"/>
<evidence type="ECO:0000256" key="5">
    <source>
        <dbReference type="ARBA" id="ARBA00023128"/>
    </source>
</evidence>
<dbReference type="AlphaFoldDB" id="A0A9W7T1S2"/>
<comment type="subcellular location">
    <subcellularLocation>
        <location evidence="1">Mitochondrion intermembrane space</location>
    </subcellularLocation>
</comment>
<feature type="non-terminal residue" evidence="10">
    <location>
        <position position="1"/>
    </location>
</feature>
<comment type="similarity">
    <text evidence="2">Belongs to the COX17 family.</text>
</comment>
<evidence type="ECO:0000256" key="2">
    <source>
        <dbReference type="ARBA" id="ARBA00009241"/>
    </source>
</evidence>
<dbReference type="GO" id="GO:0016531">
    <property type="term" value="F:copper chaperone activity"/>
    <property type="evidence" value="ECO:0007669"/>
    <property type="project" value="InterPro"/>
</dbReference>
<keyword evidence="4 8" id="KW-0186">Copper</keyword>
<protein>
    <submittedName>
        <fullName evidence="10">COX17 protein</fullName>
    </submittedName>
</protein>
<feature type="binding site" evidence="8">
    <location>
        <position position="57"/>
    </location>
    <ligand>
        <name>Cu cation</name>
        <dbReference type="ChEBI" id="CHEBI:23378"/>
    </ligand>
</feature>
<evidence type="ECO:0000313" key="10">
    <source>
        <dbReference type="EMBL" id="KAH9845716.1"/>
    </source>
</evidence>